<keyword evidence="5 7" id="KW-0479">Metal-binding</keyword>
<evidence type="ECO:0000256" key="6">
    <source>
        <dbReference type="ARBA" id="ARBA00023002"/>
    </source>
</evidence>
<comment type="subcellular location">
    <subcellularLocation>
        <location evidence="2">Cell envelope</location>
    </subcellularLocation>
</comment>
<protein>
    <submittedName>
        <fullName evidence="8">HupV protein</fullName>
    </submittedName>
</protein>
<feature type="binding site" evidence="7">
    <location>
        <position position="65"/>
    </location>
    <ligand>
        <name>Fe cation</name>
        <dbReference type="ChEBI" id="CHEBI:24875"/>
    </ligand>
</feature>
<name>A0A2U8FNE7_9BURK</name>
<dbReference type="PANTHER" id="PTHR42958">
    <property type="entry name" value="HYDROGENASE-2 LARGE CHAIN"/>
    <property type="match status" value="1"/>
</dbReference>
<feature type="binding site" evidence="7">
    <location>
        <position position="65"/>
    </location>
    <ligand>
        <name>Ni(2+)</name>
        <dbReference type="ChEBI" id="CHEBI:49786"/>
    </ligand>
</feature>
<comment type="cofactor">
    <cofactor evidence="1 7">
        <name>Ni(2+)</name>
        <dbReference type="ChEBI" id="CHEBI:49786"/>
    </cofactor>
</comment>
<evidence type="ECO:0000256" key="3">
    <source>
        <dbReference type="ARBA" id="ARBA00009292"/>
    </source>
</evidence>
<evidence type="ECO:0000256" key="7">
    <source>
        <dbReference type="PIRSR" id="PIRSR601501-1"/>
    </source>
</evidence>
<dbReference type="InterPro" id="IPR029014">
    <property type="entry name" value="NiFe-Hase_large"/>
</dbReference>
<comment type="cofactor">
    <cofactor evidence="7">
        <name>Fe cation</name>
        <dbReference type="ChEBI" id="CHEBI:24875"/>
    </cofactor>
</comment>
<evidence type="ECO:0000256" key="5">
    <source>
        <dbReference type="ARBA" id="ARBA00022723"/>
    </source>
</evidence>
<dbReference type="PROSITE" id="PS00507">
    <property type="entry name" value="NI_HGENASE_L_1"/>
    <property type="match status" value="1"/>
</dbReference>
<feature type="binding site" evidence="7">
    <location>
        <position position="435"/>
    </location>
    <ligand>
        <name>Mg(2+)</name>
        <dbReference type="ChEBI" id="CHEBI:18420"/>
    </ligand>
</feature>
<dbReference type="GO" id="GO:0008901">
    <property type="term" value="F:ferredoxin hydrogenase activity"/>
    <property type="evidence" value="ECO:0007669"/>
    <property type="project" value="InterPro"/>
</dbReference>
<gene>
    <name evidence="8" type="ORF">DEH84_03080</name>
</gene>
<feature type="binding site" evidence="7">
    <location>
        <position position="490"/>
    </location>
    <ligand>
        <name>Mg(2+)</name>
        <dbReference type="ChEBI" id="CHEBI:18420"/>
    </ligand>
</feature>
<dbReference type="InterPro" id="IPR001501">
    <property type="entry name" value="Ni-dep_hyd_lsu"/>
</dbReference>
<evidence type="ECO:0000313" key="8">
    <source>
        <dbReference type="EMBL" id="AWI52519.1"/>
    </source>
</evidence>
<reference evidence="8 9" key="1">
    <citation type="submission" date="2018-05" db="EMBL/GenBank/DDBJ databases">
        <title>complete genome sequence of Aquabacterium olei NBRC 110486.</title>
        <authorList>
            <person name="Tang B."/>
            <person name="Chang J."/>
            <person name="Zhang L."/>
            <person name="Yang H."/>
        </authorList>
    </citation>
    <scope>NUCLEOTIDE SEQUENCE [LARGE SCALE GENOMIC DNA]</scope>
    <source>
        <strain evidence="8 9">NBRC 110486</strain>
    </source>
</reference>
<dbReference type="Proteomes" id="UP000244892">
    <property type="component" value="Chromosome"/>
</dbReference>
<keyword evidence="9" id="KW-1185">Reference proteome</keyword>
<dbReference type="InterPro" id="IPR018194">
    <property type="entry name" value="Ni-dep_hyd_lsu_Ni_BS"/>
</dbReference>
<dbReference type="SUPFAM" id="SSF56762">
    <property type="entry name" value="HydB/Nqo4-like"/>
    <property type="match status" value="1"/>
</dbReference>
<proteinExistence type="inferred from homology"/>
<dbReference type="Pfam" id="PF00374">
    <property type="entry name" value="NiFeSe_Hases"/>
    <property type="match status" value="2"/>
</dbReference>
<evidence type="ECO:0000313" key="9">
    <source>
        <dbReference type="Proteomes" id="UP000244892"/>
    </source>
</evidence>
<evidence type="ECO:0000256" key="1">
    <source>
        <dbReference type="ARBA" id="ARBA00001967"/>
    </source>
</evidence>
<sequence>MSTTRLLVGPFNRVEGDLEVRLDVADGRVHAAHVNATMYRGFEQMLQGKDPHDALVYVPRICGICSVSQSVAAAYALRDAAGLTPEGMPANGRHALNLMLATENLADHLTHFYLFFMPDFTRPVYADRPWFAEAHARFAPLQGHHARQATAARQRWFTILGTLGGKWPHTQSVLPGGSARAIDLAERLRLLGKVREFRAFLEQTLFAAPLEAIASLDSEAALMAWWQQAAPDHGDLRLFLTIASDLALGDLGRGDGPCLSYGAYVQPDGQPAMRGGVWDAAQGLSLPVELAQITEDATHAWLDGDRPLHPHDGQTLPDADKPAAYTWNKAPRLAGRVAETGAVARQLNDGHPLIRDAVARTGTNVFTRVLARLLELARVVPLMEDWLRAVRPGEPWHQPTPLPDTARATGLTEAARGALGHWLRIEHGRIANYQIVAPTSWNFSPRDADGTPGPLEQALVGVPVQPGETTPVAVQHVVRSFDPCMVCTVH</sequence>
<accession>A0A2U8FNE7</accession>
<keyword evidence="4 7" id="KW-0533">Nickel</keyword>
<dbReference type="EMBL" id="CP029210">
    <property type="protein sequence ID" value="AWI52519.1"/>
    <property type="molecule type" value="Genomic_DNA"/>
</dbReference>
<feature type="binding site" evidence="7">
    <location>
        <position position="43"/>
    </location>
    <ligand>
        <name>Mg(2+)</name>
        <dbReference type="ChEBI" id="CHEBI:18420"/>
    </ligand>
</feature>
<dbReference type="PANTHER" id="PTHR42958:SF4">
    <property type="entry name" value="HYDROGENASE EXPRESSION_FORMATION PROTEIN HUPK"/>
    <property type="match status" value="1"/>
</dbReference>
<feature type="binding site" evidence="7">
    <location>
        <position position="62"/>
    </location>
    <ligand>
        <name>Mg(2+)</name>
        <dbReference type="ChEBI" id="CHEBI:18420"/>
    </ligand>
</feature>
<feature type="binding site" evidence="7">
    <location>
        <position position="484"/>
    </location>
    <ligand>
        <name>Ni(2+)</name>
        <dbReference type="ChEBI" id="CHEBI:49786"/>
    </ligand>
</feature>
<evidence type="ECO:0000256" key="4">
    <source>
        <dbReference type="ARBA" id="ARBA00022596"/>
    </source>
</evidence>
<dbReference type="RefSeq" id="WP_109034674.1">
    <property type="nucleotide sequence ID" value="NZ_CP029210.1"/>
</dbReference>
<keyword evidence="6" id="KW-0560">Oxidoreductase</keyword>
<dbReference type="OrthoDB" id="9761717at2"/>
<organism evidence="8 9">
    <name type="scientific">Aquabacterium olei</name>
    <dbReference type="NCBI Taxonomy" id="1296669"/>
    <lineage>
        <taxon>Bacteria</taxon>
        <taxon>Pseudomonadati</taxon>
        <taxon>Pseudomonadota</taxon>
        <taxon>Betaproteobacteria</taxon>
        <taxon>Burkholderiales</taxon>
        <taxon>Aquabacterium</taxon>
    </lineage>
</organism>
<dbReference type="Gene3D" id="1.10.645.10">
    <property type="entry name" value="Cytochrome-c3 Hydrogenase, chain B"/>
    <property type="match status" value="1"/>
</dbReference>
<evidence type="ECO:0000256" key="2">
    <source>
        <dbReference type="ARBA" id="ARBA00004196"/>
    </source>
</evidence>
<dbReference type="AlphaFoldDB" id="A0A2U8FNE7"/>
<feature type="binding site" evidence="7">
    <location>
        <position position="487"/>
    </location>
    <ligand>
        <name>Fe cation</name>
        <dbReference type="ChEBI" id="CHEBI:24875"/>
    </ligand>
</feature>
<comment type="similarity">
    <text evidence="3">Belongs to the [NiFe]/[NiFeSe] hydrogenase large subunit family.</text>
</comment>
<keyword evidence="7" id="KW-0460">Magnesium</keyword>
<keyword evidence="7" id="KW-0408">Iron</keyword>
<dbReference type="GO" id="GO:0016151">
    <property type="term" value="F:nickel cation binding"/>
    <property type="evidence" value="ECO:0007669"/>
    <property type="project" value="InterPro"/>
</dbReference>
<dbReference type="GO" id="GO:0030313">
    <property type="term" value="C:cell envelope"/>
    <property type="evidence" value="ECO:0007669"/>
    <property type="project" value="UniProtKB-SubCell"/>
</dbReference>
<dbReference type="InterPro" id="IPR050867">
    <property type="entry name" value="NiFe/NiFeSe_hydrgnase_LSU"/>
</dbReference>
<dbReference type="KEGG" id="aon:DEH84_03080"/>